<comment type="cofactor">
    <cofactor evidence="12">
        <name>Ca(2+)</name>
        <dbReference type="ChEBI" id="CHEBI:29108"/>
    </cofactor>
    <text evidence="12">Can bind about 5 Ca(2+) ions per subunit.</text>
</comment>
<dbReference type="InterPro" id="IPR000585">
    <property type="entry name" value="Hemopexin-like_dom"/>
</dbReference>
<dbReference type="Gene3D" id="3.40.390.10">
    <property type="entry name" value="Collagenase (Catalytic Domain)"/>
    <property type="match status" value="1"/>
</dbReference>
<feature type="region of interest" description="Disordered" evidence="14">
    <location>
        <begin position="420"/>
        <end position="459"/>
    </location>
</feature>
<dbReference type="FunFam" id="3.40.390.10:FF:000022">
    <property type="entry name" value="Matrix metalloproteinase 1, isoform C"/>
    <property type="match status" value="1"/>
</dbReference>
<feature type="binding site" evidence="12">
    <location>
        <position position="110"/>
    </location>
    <ligand>
        <name>Ca(2+)</name>
        <dbReference type="ChEBI" id="CHEBI:29108"/>
        <label>2</label>
    </ligand>
</feature>
<feature type="binding site" evidence="12">
    <location>
        <position position="119"/>
    </location>
    <ligand>
        <name>Ca(2+)</name>
        <dbReference type="ChEBI" id="CHEBI:29108"/>
        <label>1</label>
    </ligand>
</feature>
<dbReference type="GO" id="GO:0031012">
    <property type="term" value="C:extracellular matrix"/>
    <property type="evidence" value="ECO:0007669"/>
    <property type="project" value="InterPro"/>
</dbReference>
<feature type="binding site" evidence="12">
    <location>
        <position position="112"/>
    </location>
    <ligand>
        <name>Ca(2+)</name>
        <dbReference type="ChEBI" id="CHEBI:29108"/>
        <label>2</label>
    </ligand>
</feature>
<name>A0A7R8ZJK7_9CRUS</name>
<feature type="binding site" evidence="12">
    <location>
        <position position="96"/>
    </location>
    <ligand>
        <name>Ca(2+)</name>
        <dbReference type="ChEBI" id="CHEBI:29108"/>
        <label>3</label>
    </ligand>
</feature>
<evidence type="ECO:0000256" key="6">
    <source>
        <dbReference type="ARBA" id="ARBA00022801"/>
    </source>
</evidence>
<dbReference type="InterPro" id="IPR024079">
    <property type="entry name" value="MetalloPept_cat_dom_sf"/>
</dbReference>
<keyword evidence="3 11" id="KW-0479">Metal-binding</keyword>
<dbReference type="SMART" id="SM00120">
    <property type="entry name" value="HX"/>
    <property type="match status" value="4"/>
</dbReference>
<feature type="compositionally biased region" description="Basic and acidic residues" evidence="14">
    <location>
        <begin position="422"/>
        <end position="456"/>
    </location>
</feature>
<feature type="binding site" evidence="12">
    <location>
        <position position="119"/>
    </location>
    <ligand>
        <name>Ca(2+)</name>
        <dbReference type="ChEBI" id="CHEBI:29108"/>
        <label>3</label>
    </ligand>
</feature>
<feature type="binding site" evidence="12">
    <location>
        <position position="266"/>
    </location>
    <ligand>
        <name>Ca(2+)</name>
        <dbReference type="ChEBI" id="CHEBI:29108"/>
        <label>5</label>
    </ligand>
</feature>
<feature type="compositionally biased region" description="Low complexity" evidence="14">
    <location>
        <begin position="188"/>
        <end position="199"/>
    </location>
</feature>
<keyword evidence="8" id="KW-0482">Metalloprotease</keyword>
<protein>
    <submittedName>
        <fullName evidence="15">Uncharacterized protein</fullName>
    </submittedName>
</protein>
<evidence type="ECO:0000256" key="11">
    <source>
        <dbReference type="PIRSR" id="PIRSR001191-2"/>
    </source>
</evidence>
<evidence type="ECO:0000256" key="2">
    <source>
        <dbReference type="ARBA" id="ARBA00022670"/>
    </source>
</evidence>
<dbReference type="InterPro" id="IPR006026">
    <property type="entry name" value="Peptidase_Metallo"/>
</dbReference>
<dbReference type="GO" id="GO:0008270">
    <property type="term" value="F:zinc ion binding"/>
    <property type="evidence" value="ECO:0007669"/>
    <property type="project" value="InterPro"/>
</dbReference>
<feature type="active site" evidence="10">
    <location>
        <position position="138"/>
    </location>
</feature>
<evidence type="ECO:0000256" key="10">
    <source>
        <dbReference type="PIRSR" id="PIRSR001191-1"/>
    </source>
</evidence>
<evidence type="ECO:0000313" key="15">
    <source>
        <dbReference type="EMBL" id="CAD7227034.1"/>
    </source>
</evidence>
<dbReference type="PIRSF" id="PIRSF001191">
    <property type="entry name" value="Peptidase_M10A_matrix"/>
    <property type="match status" value="1"/>
</dbReference>
<keyword evidence="2" id="KW-0645">Protease</keyword>
<dbReference type="SUPFAM" id="SSF55486">
    <property type="entry name" value="Metalloproteases ('zincins'), catalytic domain"/>
    <property type="match status" value="1"/>
</dbReference>
<feature type="binding site" evidence="12">
    <location>
        <position position="103"/>
    </location>
    <ligand>
        <name>Zn(2+)</name>
        <dbReference type="ChEBI" id="CHEBI:29105"/>
        <label>1</label>
    </ligand>
</feature>
<feature type="binding site" evidence="12">
    <location>
        <position position="95"/>
    </location>
    <ligand>
        <name>Ca(2+)</name>
        <dbReference type="ChEBI" id="CHEBI:29108"/>
        <label>3</label>
    </ligand>
</feature>
<keyword evidence="4" id="KW-0732">Signal</keyword>
<dbReference type="GO" id="GO:0005615">
    <property type="term" value="C:extracellular space"/>
    <property type="evidence" value="ECO:0007669"/>
    <property type="project" value="TreeGrafter"/>
</dbReference>
<feature type="modified residue" description="Phosphotyrosine; by PKDCC" evidence="13">
    <location>
        <position position="294"/>
    </location>
</feature>
<dbReference type="CDD" id="cd00094">
    <property type="entry name" value="HX"/>
    <property type="match status" value="1"/>
</dbReference>
<evidence type="ECO:0000256" key="9">
    <source>
        <dbReference type="ARBA" id="ARBA00023145"/>
    </source>
</evidence>
<organism evidence="15">
    <name type="scientific">Cyprideis torosa</name>
    <dbReference type="NCBI Taxonomy" id="163714"/>
    <lineage>
        <taxon>Eukaryota</taxon>
        <taxon>Metazoa</taxon>
        <taxon>Ecdysozoa</taxon>
        <taxon>Arthropoda</taxon>
        <taxon>Crustacea</taxon>
        <taxon>Oligostraca</taxon>
        <taxon>Ostracoda</taxon>
        <taxon>Podocopa</taxon>
        <taxon>Podocopida</taxon>
        <taxon>Cytherocopina</taxon>
        <taxon>Cytheroidea</taxon>
        <taxon>Cytherideidae</taxon>
        <taxon>Cyprideis</taxon>
    </lineage>
</organism>
<dbReference type="PRINTS" id="PR00138">
    <property type="entry name" value="MATRIXIN"/>
</dbReference>
<dbReference type="CDD" id="cd04278">
    <property type="entry name" value="ZnMc_MMP"/>
    <property type="match status" value="1"/>
</dbReference>
<evidence type="ECO:0000256" key="3">
    <source>
        <dbReference type="ARBA" id="ARBA00022723"/>
    </source>
</evidence>
<feature type="binding site" evidence="12">
    <location>
        <position position="312"/>
    </location>
    <ligand>
        <name>Ca(2+)</name>
        <dbReference type="ChEBI" id="CHEBI:29108"/>
        <label>5</label>
    </ligand>
</feature>
<feature type="binding site" evidence="12">
    <location>
        <position position="264"/>
    </location>
    <ligand>
        <name>Ca(2+)</name>
        <dbReference type="ChEBI" id="CHEBI:29108"/>
        <label>4</label>
    </ligand>
</feature>
<dbReference type="InterPro" id="IPR001818">
    <property type="entry name" value="Pept_M10_metallopeptidase"/>
</dbReference>
<evidence type="ECO:0000256" key="4">
    <source>
        <dbReference type="ARBA" id="ARBA00022729"/>
    </source>
</evidence>
<feature type="binding site" evidence="12">
    <location>
        <position position="155"/>
    </location>
    <ligand>
        <name>Zn(2+)</name>
        <dbReference type="ChEBI" id="CHEBI:29105"/>
        <label>2</label>
        <note>catalytic</note>
    </ligand>
</feature>
<keyword evidence="7 11" id="KW-0862">Zinc</keyword>
<evidence type="ECO:0000256" key="12">
    <source>
        <dbReference type="PIRSR" id="PIRSR621190-2"/>
    </source>
</evidence>
<accession>A0A7R8ZJK7</accession>
<feature type="binding site" evidence="12">
    <location>
        <position position="116"/>
    </location>
    <ligand>
        <name>Ca(2+)</name>
        <dbReference type="ChEBI" id="CHEBI:29108"/>
        <label>3</label>
    </ligand>
</feature>
<feature type="region of interest" description="Disordered" evidence="14">
    <location>
        <begin position="180"/>
        <end position="208"/>
    </location>
</feature>
<dbReference type="InterPro" id="IPR018487">
    <property type="entry name" value="Hemopexin-like_repeat"/>
</dbReference>
<feature type="binding site" evidence="12">
    <location>
        <position position="114"/>
    </location>
    <ligand>
        <name>Zn(2+)</name>
        <dbReference type="ChEBI" id="CHEBI:29105"/>
        <label>1</label>
    </ligand>
</feature>
<dbReference type="Pfam" id="PF00413">
    <property type="entry name" value="Peptidase_M10"/>
    <property type="match status" value="1"/>
</dbReference>
<feature type="binding site" evidence="12">
    <location>
        <position position="117"/>
    </location>
    <ligand>
        <name>Ca(2+)</name>
        <dbReference type="ChEBI" id="CHEBI:29108"/>
        <label>1</label>
    </ligand>
</feature>
<evidence type="ECO:0000256" key="5">
    <source>
        <dbReference type="ARBA" id="ARBA00022737"/>
    </source>
</evidence>
<evidence type="ECO:0000256" key="1">
    <source>
        <dbReference type="ARBA" id="ARBA00010370"/>
    </source>
</evidence>
<feature type="binding site" evidence="11">
    <location>
        <position position="137"/>
    </location>
    <ligand>
        <name>Zn(2+)</name>
        <dbReference type="ChEBI" id="CHEBI:29105"/>
        <label>2</label>
        <note>catalytic</note>
    </ligand>
</feature>
<dbReference type="InterPro" id="IPR036375">
    <property type="entry name" value="Hemopexin-like_dom_sf"/>
</dbReference>
<dbReference type="GO" id="GO:0030574">
    <property type="term" value="P:collagen catabolic process"/>
    <property type="evidence" value="ECO:0007669"/>
    <property type="project" value="TreeGrafter"/>
</dbReference>
<comment type="similarity">
    <text evidence="1">Belongs to the peptidase M10A family.</text>
</comment>
<sequence length="480" mass="54208">MNMPRCGNKDRIGPETKRRKRYALQGSRWRVKQLTYKISKYPTRLTDDEVDKEVQRAFDVWTKYTPLTFTRKKSGDVHIDVRFERGEHGDGDPFDGRGGTLAHAYFPIYGGDAHFDDQEIWTINSYSGTNLFQVAAHEFGHSLGLSHSDVRDSLMAPFYREYKPSFELHQDDIRGIQALYGSKEEESGTPSTTTSAPSRPLDPRVGGDDEFCKSPQIDAIVTTKNGKTYAFKGSKYWELLDVGVASGYPRSISEGWNGVPNDIDAAFTWTNGKTYIFKGSEYWRLNNMDVDSGYPKPISQGFKGIPSDIDAAFVWSGNGKIYFFKGDTYYRFDPAKKPPVSKQYAGGKRKIKMWTGLPESGIDDAIQYTNGYTYFFKGDLYWRFNDKQFKVDDTSDPPYPRSVAKWWFNCDSGQIRTLSLKSGDEDTAPKERGDIPAGSKRDAGRAALREGGENGARKTASSAHTPVLFAISVLVWKRMI</sequence>
<feature type="binding site" evidence="11">
    <location>
        <position position="147"/>
    </location>
    <ligand>
        <name>Zn(2+)</name>
        <dbReference type="ChEBI" id="CHEBI:29105"/>
        <label>2</label>
        <note>catalytic</note>
    </ligand>
</feature>
<gene>
    <name evidence="15" type="ORF">CTOB1V02_LOCUS4945</name>
</gene>
<feature type="binding site" evidence="12">
    <location>
        <position position="90"/>
    </location>
    <ligand>
        <name>Zn(2+)</name>
        <dbReference type="ChEBI" id="CHEBI:29105"/>
        <label>1</label>
    </ligand>
</feature>
<dbReference type="OrthoDB" id="406838at2759"/>
<dbReference type="PANTHER" id="PTHR10201:SF291">
    <property type="entry name" value="MATRIX METALLOPROTEINASE 1, ISOFORM C-RELATED"/>
    <property type="match status" value="1"/>
</dbReference>
<dbReference type="PANTHER" id="PTHR10201">
    <property type="entry name" value="MATRIX METALLOPROTEINASE"/>
    <property type="match status" value="1"/>
</dbReference>
<feature type="binding site" evidence="12">
    <location>
        <position position="218"/>
    </location>
    <ligand>
        <name>Ca(2+)</name>
        <dbReference type="ChEBI" id="CHEBI:29108"/>
        <label>4</label>
    </ligand>
</feature>
<dbReference type="GO" id="GO:0004222">
    <property type="term" value="F:metalloendopeptidase activity"/>
    <property type="evidence" value="ECO:0007669"/>
    <property type="project" value="InterPro"/>
</dbReference>
<dbReference type="SMART" id="SM00235">
    <property type="entry name" value="ZnMc"/>
    <property type="match status" value="1"/>
</dbReference>
<feature type="binding site" evidence="11">
    <location>
        <position position="141"/>
    </location>
    <ligand>
        <name>Zn(2+)</name>
        <dbReference type="ChEBI" id="CHEBI:29105"/>
        <label>2</label>
        <note>catalytic</note>
    </ligand>
</feature>
<keyword evidence="9" id="KW-0865">Zymogen</keyword>
<evidence type="ECO:0000256" key="13">
    <source>
        <dbReference type="PIRSR" id="PIRSR621190-4"/>
    </source>
</evidence>
<dbReference type="GO" id="GO:0030198">
    <property type="term" value="P:extracellular matrix organization"/>
    <property type="evidence" value="ECO:0007669"/>
    <property type="project" value="TreeGrafter"/>
</dbReference>
<evidence type="ECO:0000256" key="8">
    <source>
        <dbReference type="ARBA" id="ARBA00023049"/>
    </source>
</evidence>
<dbReference type="EMBL" id="OB661008">
    <property type="protein sequence ID" value="CAD7227034.1"/>
    <property type="molecule type" value="Genomic_DNA"/>
</dbReference>
<dbReference type="InterPro" id="IPR033739">
    <property type="entry name" value="M10A_MMP"/>
</dbReference>
<dbReference type="FunFam" id="2.110.10.10:FF:000007">
    <property type="entry name" value="stromelysin-3 isoform X2"/>
    <property type="match status" value="1"/>
</dbReference>
<feature type="binding site" evidence="12">
    <location>
        <position position="220"/>
    </location>
    <ligand>
        <name>Ca(2+)</name>
        <dbReference type="ChEBI" id="CHEBI:29108"/>
        <label>5</label>
    </ligand>
</feature>
<dbReference type="AlphaFoldDB" id="A0A7R8ZJK7"/>
<dbReference type="GO" id="GO:0006508">
    <property type="term" value="P:proteolysis"/>
    <property type="evidence" value="ECO:0007669"/>
    <property type="project" value="UniProtKB-KW"/>
</dbReference>
<dbReference type="SUPFAM" id="SSF50923">
    <property type="entry name" value="Hemopexin-like domain"/>
    <property type="match status" value="1"/>
</dbReference>
<feature type="binding site" evidence="12">
    <location>
        <position position="364"/>
    </location>
    <ligand>
        <name>Ca(2+)</name>
        <dbReference type="ChEBI" id="CHEBI:29108"/>
        <label>4</label>
    </ligand>
</feature>
<feature type="binding site" description="in inhibited form" evidence="12">
    <location>
        <position position="6"/>
    </location>
    <ligand>
        <name>Zn(2+)</name>
        <dbReference type="ChEBI" id="CHEBI:29105"/>
        <label>2</label>
        <note>catalytic</note>
    </ligand>
</feature>
<keyword evidence="12" id="KW-0106">Calcium</keyword>
<dbReference type="PROSITE" id="PS51642">
    <property type="entry name" value="HEMOPEXIN_2"/>
    <property type="match status" value="4"/>
</dbReference>
<keyword evidence="5" id="KW-0677">Repeat</keyword>
<dbReference type="Pfam" id="PF00045">
    <property type="entry name" value="Hemopexin"/>
    <property type="match status" value="4"/>
</dbReference>
<evidence type="ECO:0000256" key="7">
    <source>
        <dbReference type="ARBA" id="ARBA00022833"/>
    </source>
</evidence>
<dbReference type="InterPro" id="IPR021190">
    <property type="entry name" value="Pept_M10A"/>
</dbReference>
<proteinExistence type="inferred from homology"/>
<evidence type="ECO:0000256" key="14">
    <source>
        <dbReference type="SAM" id="MobiDB-lite"/>
    </source>
</evidence>
<reference evidence="15" key="1">
    <citation type="submission" date="2020-11" db="EMBL/GenBank/DDBJ databases">
        <authorList>
            <person name="Tran Van P."/>
        </authorList>
    </citation>
    <scope>NUCLEOTIDE SEQUENCE</scope>
</reference>
<dbReference type="Gene3D" id="2.110.10.10">
    <property type="entry name" value="Hemopexin-like domain"/>
    <property type="match status" value="1"/>
</dbReference>
<feature type="binding site" evidence="12">
    <location>
        <position position="88"/>
    </location>
    <ligand>
        <name>Zn(2+)</name>
        <dbReference type="ChEBI" id="CHEBI:29105"/>
        <label>1</label>
    </ligand>
</feature>
<keyword evidence="6" id="KW-0378">Hydrolase</keyword>
<comment type="cofactor">
    <cofactor evidence="12">
        <name>Zn(2+)</name>
        <dbReference type="ChEBI" id="CHEBI:29105"/>
    </cofactor>
    <text evidence="12">Binds 2 Zn(2+) ions per subunit.</text>
</comment>